<evidence type="ECO:0000313" key="3">
    <source>
        <dbReference type="Proteomes" id="UP000242687"/>
    </source>
</evidence>
<evidence type="ECO:0000313" key="2">
    <source>
        <dbReference type="EMBL" id="PJJ83427.1"/>
    </source>
</evidence>
<keyword evidence="1" id="KW-0472">Membrane</keyword>
<protein>
    <submittedName>
        <fullName evidence="2">Uncharacterized protein</fullName>
    </submittedName>
</protein>
<gene>
    <name evidence="2" type="ORF">CLV57_0409</name>
</gene>
<comment type="caution">
    <text evidence="2">The sequence shown here is derived from an EMBL/GenBank/DDBJ whole genome shotgun (WGS) entry which is preliminary data.</text>
</comment>
<reference evidence="2 3" key="1">
    <citation type="submission" date="2017-11" db="EMBL/GenBank/DDBJ databases">
        <title>Genomic Encyclopedia of Archaeal and Bacterial Type Strains, Phase II (KMG-II): From Individual Species to Whole Genera.</title>
        <authorList>
            <person name="Goeker M."/>
        </authorList>
    </citation>
    <scope>NUCLEOTIDE SEQUENCE [LARGE SCALE GENOMIC DNA]</scope>
    <source>
        <strain evidence="2 3">DSM 28175</strain>
    </source>
</reference>
<dbReference type="AlphaFoldDB" id="A0A2H9VRG8"/>
<keyword evidence="1" id="KW-0812">Transmembrane</keyword>
<sequence length="52" mass="5764">MTMTLIFSAIALITLAITVRVRKTIAYFVFAAGLAIIIAFLGLLYRAIRFTI</sequence>
<dbReference type="Proteomes" id="UP000242687">
    <property type="component" value="Unassembled WGS sequence"/>
</dbReference>
<organism evidence="2 3">
    <name type="scientific">Mucilaginibacter auburnensis</name>
    <dbReference type="NCBI Taxonomy" id="1457233"/>
    <lineage>
        <taxon>Bacteria</taxon>
        <taxon>Pseudomonadati</taxon>
        <taxon>Bacteroidota</taxon>
        <taxon>Sphingobacteriia</taxon>
        <taxon>Sphingobacteriales</taxon>
        <taxon>Sphingobacteriaceae</taxon>
        <taxon>Mucilaginibacter</taxon>
    </lineage>
</organism>
<name>A0A2H9VRG8_9SPHI</name>
<feature type="transmembrane region" description="Helical" evidence="1">
    <location>
        <begin position="26"/>
        <end position="48"/>
    </location>
</feature>
<accession>A0A2H9VRG8</accession>
<evidence type="ECO:0000256" key="1">
    <source>
        <dbReference type="SAM" id="Phobius"/>
    </source>
</evidence>
<keyword evidence="3" id="KW-1185">Reference proteome</keyword>
<dbReference type="EMBL" id="PGFJ01000001">
    <property type="protein sequence ID" value="PJJ83427.1"/>
    <property type="molecule type" value="Genomic_DNA"/>
</dbReference>
<keyword evidence="1" id="KW-1133">Transmembrane helix</keyword>
<proteinExistence type="predicted"/>